<accession>A0ABR6KMI8</accession>
<keyword evidence="2" id="KW-1185">Reference proteome</keyword>
<gene>
    <name evidence="1" type="ORF">GGQ57_002628</name>
</gene>
<comment type="caution">
    <text evidence="1">The sequence shown here is derived from an EMBL/GenBank/DDBJ whole genome shotgun (WGS) entry which is preliminary data.</text>
</comment>
<reference evidence="1 2" key="1">
    <citation type="submission" date="2020-08" db="EMBL/GenBank/DDBJ databases">
        <title>Genomic Encyclopedia of Type Strains, Phase IV (KMG-IV): sequencing the most valuable type-strain genomes for metagenomic binning, comparative biology and taxonomic classification.</title>
        <authorList>
            <person name="Goeker M."/>
        </authorList>
    </citation>
    <scope>NUCLEOTIDE SEQUENCE [LARGE SCALE GENOMIC DNA]</scope>
    <source>
        <strain evidence="1 2">DSM 102983</strain>
    </source>
</reference>
<evidence type="ECO:0000313" key="1">
    <source>
        <dbReference type="EMBL" id="MBB4622728.1"/>
    </source>
</evidence>
<organism evidence="1 2">
    <name type="scientific">Parabacteroides faecis</name>
    <dbReference type="NCBI Taxonomy" id="1217282"/>
    <lineage>
        <taxon>Bacteria</taxon>
        <taxon>Pseudomonadati</taxon>
        <taxon>Bacteroidota</taxon>
        <taxon>Bacteroidia</taxon>
        <taxon>Bacteroidales</taxon>
        <taxon>Tannerellaceae</taxon>
        <taxon>Parabacteroides</taxon>
    </lineage>
</organism>
<dbReference type="EMBL" id="JACHOC010000004">
    <property type="protein sequence ID" value="MBB4622728.1"/>
    <property type="molecule type" value="Genomic_DNA"/>
</dbReference>
<dbReference type="Proteomes" id="UP000533637">
    <property type="component" value="Unassembled WGS sequence"/>
</dbReference>
<evidence type="ECO:0000313" key="2">
    <source>
        <dbReference type="Proteomes" id="UP000533637"/>
    </source>
</evidence>
<proteinExistence type="predicted"/>
<sequence>MVTMFVKKYILILLVNIFFMRGYATNDGRNEYLLFENFLEEKLLPADFSTINSNIITDSIFFNEKLLLYPHEKSKITGDMLNFLSDIDLINNKESYEDIDDNNCSKNYDKFLESRKNNLKLYNIGRIIISKEFESFIILSIDGDENEYNWVRNLYLINVNNQKCKSLTRISCYACFDGESLCLYTERKANNLFVLQDEYINCNLSMVDEIQKKSSVVKFMYDKKGMVKILK</sequence>
<dbReference type="RefSeq" id="WP_183671112.1">
    <property type="nucleotide sequence ID" value="NZ_BMPB01000012.1"/>
</dbReference>
<name>A0ABR6KMI8_9BACT</name>
<protein>
    <submittedName>
        <fullName evidence="1">Uncharacterized protein</fullName>
    </submittedName>
</protein>